<dbReference type="AlphaFoldDB" id="A0A2Z6B2R9"/>
<evidence type="ECO:0000256" key="5">
    <source>
        <dbReference type="PIRSR" id="PIRSR000524-50"/>
    </source>
</evidence>
<dbReference type="OrthoDB" id="9766472at2"/>
<comment type="cofactor">
    <cofactor evidence="1 5 7">
        <name>pyridoxal 5'-phosphate</name>
        <dbReference type="ChEBI" id="CHEBI:597326"/>
    </cofactor>
</comment>
<protein>
    <submittedName>
        <fullName evidence="9">Class V aminotransferase</fullName>
    </submittedName>
</protein>
<dbReference type="PROSITE" id="PS00595">
    <property type="entry name" value="AA_TRANSFER_CLASS_5"/>
    <property type="match status" value="1"/>
</dbReference>
<keyword evidence="9" id="KW-0808">Transferase</keyword>
<dbReference type="GO" id="GO:0008453">
    <property type="term" value="F:alanine-glyoxylate transaminase activity"/>
    <property type="evidence" value="ECO:0007669"/>
    <property type="project" value="TreeGrafter"/>
</dbReference>
<keyword evidence="9" id="KW-0032">Aminotransferase</keyword>
<keyword evidence="3 5" id="KW-0663">Pyridoxal phosphate</keyword>
<dbReference type="InterPro" id="IPR015421">
    <property type="entry name" value="PyrdxlP-dep_Trfase_major"/>
</dbReference>
<feature type="modified residue" description="N6-(pyridoxal phosphate)lysine" evidence="5">
    <location>
        <position position="189"/>
    </location>
</feature>
<accession>A0A2Z6B2R9</accession>
<evidence type="ECO:0000256" key="6">
    <source>
        <dbReference type="RuleBase" id="RU004075"/>
    </source>
</evidence>
<gene>
    <name evidence="9" type="ORF">DFE_3027</name>
</gene>
<dbReference type="KEGG" id="dfl:DFE_3027"/>
<evidence type="ECO:0000313" key="9">
    <source>
        <dbReference type="EMBL" id="BBD09753.1"/>
    </source>
</evidence>
<name>A0A2Z6B2R9_9BACT</name>
<dbReference type="InterPro" id="IPR015424">
    <property type="entry name" value="PyrdxlP-dep_Trfase"/>
</dbReference>
<dbReference type="InterPro" id="IPR015422">
    <property type="entry name" value="PyrdxlP-dep_Trfase_small"/>
</dbReference>
<dbReference type="GO" id="GO:0019265">
    <property type="term" value="P:glycine biosynthetic process, by transamination of glyoxylate"/>
    <property type="evidence" value="ECO:0007669"/>
    <property type="project" value="TreeGrafter"/>
</dbReference>
<proteinExistence type="inferred from homology"/>
<dbReference type="EMBL" id="AP017378">
    <property type="protein sequence ID" value="BBD09753.1"/>
    <property type="molecule type" value="Genomic_DNA"/>
</dbReference>
<evidence type="ECO:0000313" key="10">
    <source>
        <dbReference type="Proteomes" id="UP000269883"/>
    </source>
</evidence>
<dbReference type="SUPFAM" id="SSF53383">
    <property type="entry name" value="PLP-dependent transferases"/>
    <property type="match status" value="1"/>
</dbReference>
<dbReference type="PIRSF" id="PIRSF000524">
    <property type="entry name" value="SPT"/>
    <property type="match status" value="1"/>
</dbReference>
<dbReference type="RefSeq" id="WP_126380775.1">
    <property type="nucleotide sequence ID" value="NZ_AP017378.1"/>
</dbReference>
<dbReference type="PANTHER" id="PTHR21152:SF40">
    <property type="entry name" value="ALANINE--GLYOXYLATE AMINOTRANSFERASE"/>
    <property type="match status" value="1"/>
</dbReference>
<dbReference type="Pfam" id="PF00266">
    <property type="entry name" value="Aminotran_5"/>
    <property type="match status" value="1"/>
</dbReference>
<organism evidence="9 10">
    <name type="scientific">Desulfovibrio ferrophilus</name>
    <dbReference type="NCBI Taxonomy" id="241368"/>
    <lineage>
        <taxon>Bacteria</taxon>
        <taxon>Pseudomonadati</taxon>
        <taxon>Thermodesulfobacteriota</taxon>
        <taxon>Desulfovibrionia</taxon>
        <taxon>Desulfovibrionales</taxon>
        <taxon>Desulfovibrionaceae</taxon>
        <taxon>Desulfovibrio</taxon>
    </lineage>
</organism>
<evidence type="ECO:0000256" key="7">
    <source>
        <dbReference type="RuleBase" id="RU004504"/>
    </source>
</evidence>
<dbReference type="InterPro" id="IPR024169">
    <property type="entry name" value="SP_NH2Trfase/AEP_transaminase"/>
</dbReference>
<evidence type="ECO:0000259" key="8">
    <source>
        <dbReference type="Pfam" id="PF00266"/>
    </source>
</evidence>
<evidence type="ECO:0000256" key="2">
    <source>
        <dbReference type="ARBA" id="ARBA00009236"/>
    </source>
</evidence>
<dbReference type="InterPro" id="IPR000192">
    <property type="entry name" value="Aminotrans_V_dom"/>
</dbReference>
<dbReference type="Gene3D" id="3.40.640.10">
    <property type="entry name" value="Type I PLP-dependent aspartate aminotransferase-like (Major domain)"/>
    <property type="match status" value="1"/>
</dbReference>
<dbReference type="PANTHER" id="PTHR21152">
    <property type="entry name" value="AMINOTRANSFERASE CLASS V"/>
    <property type="match status" value="1"/>
</dbReference>
<comment type="similarity">
    <text evidence="2 6">Belongs to the class-V pyridoxal-phosphate-dependent aminotransferase family.</text>
</comment>
<evidence type="ECO:0000256" key="3">
    <source>
        <dbReference type="ARBA" id="ARBA00022898"/>
    </source>
</evidence>
<evidence type="ECO:0000256" key="4">
    <source>
        <dbReference type="PIRSR" id="PIRSR000524-1"/>
    </source>
</evidence>
<sequence>MKTRLLTPGPTPLPEEVRLTLAMDMVHHRKEGFTALLGEIQQGLKWLFGTEQPVIPLTCSGTGAMTAAVGNLFKPGEQVLVIEGGKFGERWGEIAGTHGLDCAVMTVPWGKAVTVEHVETALKNYPDAKGILIQASETSTGVLHPIKELAAFTRERDLMLVVDGISAVGISPCPMDEWGIDCLLTGSQKGLMLPPGLAFIALSERAWKRVEEIKPRNFYFNLLGERAKIMVNNQTNFTPAINLLMGLSTCLDLFQERTMEEVFRTQWALTQMARAGAKALGLELLAKDHYTWGLTSIRLPAGVDGAVLLKACAERYGVVMAGGQGHLKGRIVRMGHMGHVDFADVMAGLYALAQGLKLTGGHSGSRDYLERAMEAFETSLADGPPADLC</sequence>
<reference evidence="9 10" key="1">
    <citation type="journal article" date="2018" name="Sci. Adv.">
        <title>Multi-heme cytochromes provide a pathway for survival in energy-limited environments.</title>
        <authorList>
            <person name="Deng X."/>
            <person name="Dohmae N."/>
            <person name="Nealson K.H."/>
            <person name="Hashimoto K."/>
            <person name="Okamoto A."/>
        </authorList>
    </citation>
    <scope>NUCLEOTIDE SEQUENCE [LARGE SCALE GENOMIC DNA]</scope>
    <source>
        <strain evidence="9 10">IS5</strain>
    </source>
</reference>
<feature type="binding site" evidence="4">
    <location>
        <position position="333"/>
    </location>
    <ligand>
        <name>substrate</name>
    </ligand>
</feature>
<dbReference type="Gene3D" id="3.90.1150.10">
    <property type="entry name" value="Aspartate Aminotransferase, domain 1"/>
    <property type="match status" value="1"/>
</dbReference>
<dbReference type="InterPro" id="IPR020578">
    <property type="entry name" value="Aminotrans_V_PyrdxlP_BS"/>
</dbReference>
<keyword evidence="10" id="KW-1185">Reference proteome</keyword>
<dbReference type="GO" id="GO:0004760">
    <property type="term" value="F:L-serine-pyruvate transaminase activity"/>
    <property type="evidence" value="ECO:0007669"/>
    <property type="project" value="TreeGrafter"/>
</dbReference>
<dbReference type="Proteomes" id="UP000269883">
    <property type="component" value="Chromosome"/>
</dbReference>
<evidence type="ECO:0000256" key="1">
    <source>
        <dbReference type="ARBA" id="ARBA00001933"/>
    </source>
</evidence>
<feature type="domain" description="Aminotransferase class V" evidence="8">
    <location>
        <begin position="24"/>
        <end position="324"/>
    </location>
</feature>